<organism evidence="2 3">
    <name type="scientific">Ciona intestinalis</name>
    <name type="common">Transparent sea squirt</name>
    <name type="synonym">Ascidia intestinalis</name>
    <dbReference type="NCBI Taxonomy" id="7719"/>
    <lineage>
        <taxon>Eukaryota</taxon>
        <taxon>Metazoa</taxon>
        <taxon>Chordata</taxon>
        <taxon>Tunicata</taxon>
        <taxon>Ascidiacea</taxon>
        <taxon>Phlebobranchia</taxon>
        <taxon>Cionidae</taxon>
        <taxon>Ciona</taxon>
    </lineage>
</organism>
<dbReference type="AlphaFoldDB" id="F6SSH7"/>
<evidence type="ECO:0000313" key="2">
    <source>
        <dbReference type="Ensembl" id="ENSCINP00000004446.3"/>
    </source>
</evidence>
<reference evidence="2" key="3">
    <citation type="submission" date="2025-08" db="UniProtKB">
        <authorList>
            <consortium name="Ensembl"/>
        </authorList>
    </citation>
    <scope>IDENTIFICATION</scope>
</reference>
<dbReference type="InterPro" id="IPR051213">
    <property type="entry name" value="START_lipid_transfer"/>
</dbReference>
<dbReference type="PANTHER" id="PTHR19308">
    <property type="entry name" value="PHOSPHATIDYLCHOLINE TRANSFER PROTEIN"/>
    <property type="match status" value="1"/>
</dbReference>
<keyword evidence="3" id="KW-1185">Reference proteome</keyword>
<dbReference type="EMBL" id="EAAA01002651">
    <property type="status" value="NOT_ANNOTATED_CDS"/>
    <property type="molecule type" value="Genomic_DNA"/>
</dbReference>
<dbReference type="GeneTree" id="ENSGT00940000157856"/>
<dbReference type="HOGENOM" id="CLU_062829_0_0_1"/>
<dbReference type="Proteomes" id="UP000008144">
    <property type="component" value="Chromosome 8"/>
</dbReference>
<dbReference type="Gene3D" id="3.30.530.20">
    <property type="match status" value="1"/>
</dbReference>
<name>F6SSH7_CIOIN</name>
<proteinExistence type="predicted"/>
<dbReference type="InterPro" id="IPR023393">
    <property type="entry name" value="START-like_dom_sf"/>
</dbReference>
<dbReference type="InterPro" id="IPR002913">
    <property type="entry name" value="START_lipid-bd_dom"/>
</dbReference>
<protein>
    <recommendedName>
        <fullName evidence="1">START domain-containing protein</fullName>
    </recommendedName>
</protein>
<dbReference type="PROSITE" id="PS50848">
    <property type="entry name" value="START"/>
    <property type="match status" value="1"/>
</dbReference>
<dbReference type="SUPFAM" id="SSF55961">
    <property type="entry name" value="Bet v1-like"/>
    <property type="match status" value="1"/>
</dbReference>
<dbReference type="PANTHER" id="PTHR19308:SF8">
    <property type="entry name" value="STAR-RELATED LIPID TRANSFER PROTEIN 7, MITOCHONDRIAL"/>
    <property type="match status" value="1"/>
</dbReference>
<feature type="domain" description="START" evidence="1">
    <location>
        <begin position="157"/>
        <end position="251"/>
    </location>
</feature>
<reference evidence="3" key="1">
    <citation type="journal article" date="2002" name="Science">
        <title>The draft genome of Ciona intestinalis: insights into chordate and vertebrate origins.</title>
        <authorList>
            <person name="Dehal P."/>
            <person name="Satou Y."/>
            <person name="Campbell R.K."/>
            <person name="Chapman J."/>
            <person name="Degnan B."/>
            <person name="De Tomaso A."/>
            <person name="Davidson B."/>
            <person name="Di Gregorio A."/>
            <person name="Gelpke M."/>
            <person name="Goodstein D.M."/>
            <person name="Harafuji N."/>
            <person name="Hastings K.E."/>
            <person name="Ho I."/>
            <person name="Hotta K."/>
            <person name="Huang W."/>
            <person name="Kawashima T."/>
            <person name="Lemaire P."/>
            <person name="Martinez D."/>
            <person name="Meinertzhagen I.A."/>
            <person name="Necula S."/>
            <person name="Nonaka M."/>
            <person name="Putnam N."/>
            <person name="Rash S."/>
            <person name="Saiga H."/>
            <person name="Satake M."/>
            <person name="Terry A."/>
            <person name="Yamada L."/>
            <person name="Wang H.G."/>
            <person name="Awazu S."/>
            <person name="Azumi K."/>
            <person name="Boore J."/>
            <person name="Branno M."/>
            <person name="Chin-Bow S."/>
            <person name="DeSantis R."/>
            <person name="Doyle S."/>
            <person name="Francino P."/>
            <person name="Keys D.N."/>
            <person name="Haga S."/>
            <person name="Hayashi H."/>
            <person name="Hino K."/>
            <person name="Imai K.S."/>
            <person name="Inaba K."/>
            <person name="Kano S."/>
            <person name="Kobayashi K."/>
            <person name="Kobayashi M."/>
            <person name="Lee B.I."/>
            <person name="Makabe K.W."/>
            <person name="Manohar C."/>
            <person name="Matassi G."/>
            <person name="Medina M."/>
            <person name="Mochizuki Y."/>
            <person name="Mount S."/>
            <person name="Morishita T."/>
            <person name="Miura S."/>
            <person name="Nakayama A."/>
            <person name="Nishizaka S."/>
            <person name="Nomoto H."/>
            <person name="Ohta F."/>
            <person name="Oishi K."/>
            <person name="Rigoutsos I."/>
            <person name="Sano M."/>
            <person name="Sasaki A."/>
            <person name="Sasakura Y."/>
            <person name="Shoguchi E."/>
            <person name="Shin-i T."/>
            <person name="Spagnuolo A."/>
            <person name="Stainier D."/>
            <person name="Suzuki M.M."/>
            <person name="Tassy O."/>
            <person name="Takatori N."/>
            <person name="Tokuoka M."/>
            <person name="Yagi K."/>
            <person name="Yoshizaki F."/>
            <person name="Wada S."/>
            <person name="Zhang C."/>
            <person name="Hyatt P.D."/>
            <person name="Larimer F."/>
            <person name="Detter C."/>
            <person name="Doggett N."/>
            <person name="Glavina T."/>
            <person name="Hawkins T."/>
            <person name="Richardson P."/>
            <person name="Lucas S."/>
            <person name="Kohara Y."/>
            <person name="Levine M."/>
            <person name="Satoh N."/>
            <person name="Rokhsar D.S."/>
        </authorList>
    </citation>
    <scope>NUCLEOTIDE SEQUENCE [LARGE SCALE GENOMIC DNA]</scope>
</reference>
<reference evidence="2" key="2">
    <citation type="journal article" date="2008" name="Genome Biol.">
        <title>Improved genome assembly and evidence-based global gene model set for the chordate Ciona intestinalis: new insight into intron and operon populations.</title>
        <authorList>
            <person name="Satou Y."/>
            <person name="Mineta K."/>
            <person name="Ogasawara M."/>
            <person name="Sasakura Y."/>
            <person name="Shoguchi E."/>
            <person name="Ueno K."/>
            <person name="Yamada L."/>
            <person name="Matsumoto J."/>
            <person name="Wasserscheid J."/>
            <person name="Dewar K."/>
            <person name="Wiley G.B."/>
            <person name="Macmil S.L."/>
            <person name="Roe B.A."/>
            <person name="Zeller R.W."/>
            <person name="Hastings K.E."/>
            <person name="Lemaire P."/>
            <person name="Lindquist E."/>
            <person name="Endo T."/>
            <person name="Hotta K."/>
            <person name="Inaba K."/>
        </authorList>
    </citation>
    <scope>NUCLEOTIDE SEQUENCE [LARGE SCALE GENOMIC DNA]</scope>
    <source>
        <strain evidence="2">wild type</strain>
    </source>
</reference>
<accession>F6SSH7</accession>
<evidence type="ECO:0000313" key="3">
    <source>
        <dbReference type="Proteomes" id="UP000008144"/>
    </source>
</evidence>
<dbReference type="Ensembl" id="ENSCINT00000004446.3">
    <property type="protein sequence ID" value="ENSCINP00000004446.3"/>
    <property type="gene ID" value="ENSCING00000002174.3"/>
</dbReference>
<dbReference type="STRING" id="7719.ENSCINP00000004446"/>
<sequence>MTSFNPSSWKNILTIYRNPRLKLLHQQCKGQLRQLHLTSKCNQYSQKGNEKSSFFQLLFNNLKQHMNKAKSRHQNRWQYYWSSQSRLAESLYHYLYPKRPVYFIAGAACSFSWDKNGITDAELDEHVNELYMLKQDPVDNQSCVNANEQEFNTPSYWEMILDKPDIKIWRLPYKDTEFMQYKVFGRFKDVTARQFFTIQVDDIYRKKWDDHVLSINVLESNPKNGEKVVQWVSHFPYPFNPREYVYVRRAK</sequence>
<reference evidence="2" key="4">
    <citation type="submission" date="2025-09" db="UniProtKB">
        <authorList>
            <consortium name="Ensembl"/>
        </authorList>
    </citation>
    <scope>IDENTIFICATION</scope>
</reference>
<dbReference type="Pfam" id="PF01852">
    <property type="entry name" value="START"/>
    <property type="match status" value="1"/>
</dbReference>
<dbReference type="GO" id="GO:0005737">
    <property type="term" value="C:cytoplasm"/>
    <property type="evidence" value="ECO:0007669"/>
    <property type="project" value="UniProtKB-ARBA"/>
</dbReference>
<evidence type="ECO:0000259" key="1">
    <source>
        <dbReference type="PROSITE" id="PS50848"/>
    </source>
</evidence>
<dbReference type="InParanoid" id="F6SSH7"/>
<dbReference type="GO" id="GO:0008289">
    <property type="term" value="F:lipid binding"/>
    <property type="evidence" value="ECO:0007669"/>
    <property type="project" value="InterPro"/>
</dbReference>